<feature type="region of interest" description="Disordered" evidence="1">
    <location>
        <begin position="1"/>
        <end position="21"/>
    </location>
</feature>
<proteinExistence type="predicted"/>
<reference evidence="2 3" key="1">
    <citation type="submission" date="2022-06" db="EMBL/GenBank/DDBJ databases">
        <title>Genomic Encyclopedia of Archaeal and Bacterial Type Strains, Phase II (KMG-II): from individual species to whole genera.</title>
        <authorList>
            <person name="Goeker M."/>
        </authorList>
    </citation>
    <scope>NUCLEOTIDE SEQUENCE [LARGE SCALE GENOMIC DNA]</scope>
    <source>
        <strain evidence="2 3">DSM 44255</strain>
    </source>
</reference>
<dbReference type="EMBL" id="JAMTCO010000008">
    <property type="protein sequence ID" value="MCP2270989.1"/>
    <property type="molecule type" value="Genomic_DNA"/>
</dbReference>
<keyword evidence="3" id="KW-1185">Reference proteome</keyword>
<organism evidence="2 3">
    <name type="scientific">Actinokineospora diospyrosa</name>
    <dbReference type="NCBI Taxonomy" id="103728"/>
    <lineage>
        <taxon>Bacteria</taxon>
        <taxon>Bacillati</taxon>
        <taxon>Actinomycetota</taxon>
        <taxon>Actinomycetes</taxon>
        <taxon>Pseudonocardiales</taxon>
        <taxon>Pseudonocardiaceae</taxon>
        <taxon>Actinokineospora</taxon>
    </lineage>
</organism>
<dbReference type="InterPro" id="IPR046029">
    <property type="entry name" value="DUF5987"/>
</dbReference>
<sequence length="203" mass="20584">MPADTPDTDRVDPAPPQADAAESMTLEAFADTIIPGQKRSPDDRAIAGAAEGGGAVAAGALELLRTPATGITAGLGPLAAALNGHATAHAAAHGLDLTADLDAGVPAFVALPFEHRTALVAALTTPGHPEKDGWVLLALFSNMAYDSAAHLSTADALAANHPGLLSMGFAKPDGDGLWRFPRYSYGRALARPHPSTTASGSPR</sequence>
<gene>
    <name evidence="2" type="ORF">LV75_003501</name>
</gene>
<evidence type="ECO:0000313" key="3">
    <source>
        <dbReference type="Proteomes" id="UP001205185"/>
    </source>
</evidence>
<accession>A0ABT1IED1</accession>
<evidence type="ECO:0000313" key="2">
    <source>
        <dbReference type="EMBL" id="MCP2270989.1"/>
    </source>
</evidence>
<dbReference type="Pfam" id="PF19449">
    <property type="entry name" value="DUF5987"/>
    <property type="match status" value="1"/>
</dbReference>
<evidence type="ECO:0000256" key="1">
    <source>
        <dbReference type="SAM" id="MobiDB-lite"/>
    </source>
</evidence>
<protein>
    <submittedName>
        <fullName evidence="2">Uncharacterized protein</fullName>
    </submittedName>
</protein>
<comment type="caution">
    <text evidence="2">The sequence shown here is derived from an EMBL/GenBank/DDBJ whole genome shotgun (WGS) entry which is preliminary data.</text>
</comment>
<dbReference type="Proteomes" id="UP001205185">
    <property type="component" value="Unassembled WGS sequence"/>
</dbReference>
<name>A0ABT1IED1_9PSEU</name>